<dbReference type="InterPro" id="IPR050556">
    <property type="entry name" value="Type_II_TA_system_RNase"/>
</dbReference>
<keyword evidence="5 9" id="KW-0378">Hydrolase</keyword>
<organism evidence="9 10">
    <name type="scientific">Bythopirellula polymerisocia</name>
    <dbReference type="NCBI Taxonomy" id="2528003"/>
    <lineage>
        <taxon>Bacteria</taxon>
        <taxon>Pseudomonadati</taxon>
        <taxon>Planctomycetota</taxon>
        <taxon>Planctomycetia</taxon>
        <taxon>Pirellulales</taxon>
        <taxon>Lacipirellulaceae</taxon>
        <taxon>Bythopirellula</taxon>
    </lineage>
</organism>
<dbReference type="EMBL" id="SJPS01000004">
    <property type="protein sequence ID" value="TWU25815.1"/>
    <property type="molecule type" value="Genomic_DNA"/>
</dbReference>
<dbReference type="SUPFAM" id="SSF88723">
    <property type="entry name" value="PIN domain-like"/>
    <property type="match status" value="1"/>
</dbReference>
<keyword evidence="9" id="KW-0255">Endonuclease</keyword>
<comment type="similarity">
    <text evidence="7">Belongs to the PINc/VapC protein family.</text>
</comment>
<dbReference type="PANTHER" id="PTHR33653">
    <property type="entry name" value="RIBONUCLEASE VAPC2"/>
    <property type="match status" value="1"/>
</dbReference>
<dbReference type="Proteomes" id="UP000318437">
    <property type="component" value="Unassembled WGS sequence"/>
</dbReference>
<dbReference type="EC" id="3.1.-.-" evidence="9"/>
<dbReference type="AlphaFoldDB" id="A0A5C6CNY8"/>
<reference evidence="9 10" key="1">
    <citation type="submission" date="2019-02" db="EMBL/GenBank/DDBJ databases">
        <title>Deep-cultivation of Planctomycetes and their phenomic and genomic characterization uncovers novel biology.</title>
        <authorList>
            <person name="Wiegand S."/>
            <person name="Jogler M."/>
            <person name="Boedeker C."/>
            <person name="Pinto D."/>
            <person name="Vollmers J."/>
            <person name="Rivas-Marin E."/>
            <person name="Kohn T."/>
            <person name="Peeters S.H."/>
            <person name="Heuer A."/>
            <person name="Rast P."/>
            <person name="Oberbeckmann S."/>
            <person name="Bunk B."/>
            <person name="Jeske O."/>
            <person name="Meyerdierks A."/>
            <person name="Storesund J.E."/>
            <person name="Kallscheuer N."/>
            <person name="Luecker S."/>
            <person name="Lage O.M."/>
            <person name="Pohl T."/>
            <person name="Merkel B.J."/>
            <person name="Hornburger P."/>
            <person name="Mueller R.-W."/>
            <person name="Bruemmer F."/>
            <person name="Labrenz M."/>
            <person name="Spormann A.M."/>
            <person name="Op Den Camp H."/>
            <person name="Overmann J."/>
            <person name="Amann R."/>
            <person name="Jetten M.S.M."/>
            <person name="Mascher T."/>
            <person name="Medema M.H."/>
            <person name="Devos D.P."/>
            <person name="Kaster A.-K."/>
            <person name="Ovreas L."/>
            <person name="Rohde M."/>
            <person name="Galperin M.Y."/>
            <person name="Jogler C."/>
        </authorList>
    </citation>
    <scope>NUCLEOTIDE SEQUENCE [LARGE SCALE GENOMIC DNA]</scope>
    <source>
        <strain evidence="9 10">Pla144</strain>
    </source>
</reference>
<dbReference type="OrthoDB" id="9796690at2"/>
<keyword evidence="4" id="KW-0479">Metal-binding</keyword>
<dbReference type="GO" id="GO:0004519">
    <property type="term" value="F:endonuclease activity"/>
    <property type="evidence" value="ECO:0007669"/>
    <property type="project" value="UniProtKB-KW"/>
</dbReference>
<feature type="domain" description="PIN" evidence="8">
    <location>
        <begin position="5"/>
        <end position="122"/>
    </location>
</feature>
<name>A0A5C6CNY8_9BACT</name>
<evidence type="ECO:0000259" key="8">
    <source>
        <dbReference type="Pfam" id="PF01850"/>
    </source>
</evidence>
<evidence type="ECO:0000256" key="7">
    <source>
        <dbReference type="ARBA" id="ARBA00038093"/>
    </source>
</evidence>
<keyword evidence="3" id="KW-0540">Nuclease</keyword>
<evidence type="ECO:0000256" key="5">
    <source>
        <dbReference type="ARBA" id="ARBA00022801"/>
    </source>
</evidence>
<accession>A0A5C6CNY8</accession>
<gene>
    <name evidence="9" type="primary">vapC_3</name>
    <name evidence="9" type="ORF">Pla144_30270</name>
</gene>
<evidence type="ECO:0000256" key="1">
    <source>
        <dbReference type="ARBA" id="ARBA00001946"/>
    </source>
</evidence>
<evidence type="ECO:0000256" key="2">
    <source>
        <dbReference type="ARBA" id="ARBA00022649"/>
    </source>
</evidence>
<evidence type="ECO:0000313" key="10">
    <source>
        <dbReference type="Proteomes" id="UP000318437"/>
    </source>
</evidence>
<proteinExistence type="inferred from homology"/>
<dbReference type="PANTHER" id="PTHR33653:SF1">
    <property type="entry name" value="RIBONUCLEASE VAPC2"/>
    <property type="match status" value="1"/>
</dbReference>
<dbReference type="InterPro" id="IPR029060">
    <property type="entry name" value="PIN-like_dom_sf"/>
</dbReference>
<sequence>MTKSLLDTDILSEILRNKNPVVAARAAAYRYDFSRYTISSVTVMEVVCGYKKAGKYEHLEEFRRRLARVEILSFDAITADLAGCIDSDLQSSGQVIGRADPMIAAIAINHDLVLVTGNTKHYQRIQALNYPLQLENWRVAAP</sequence>
<dbReference type="InterPro" id="IPR002716">
    <property type="entry name" value="PIN_dom"/>
</dbReference>
<comment type="caution">
    <text evidence="9">The sequence shown here is derived from an EMBL/GenBank/DDBJ whole genome shotgun (WGS) entry which is preliminary data.</text>
</comment>
<dbReference type="GO" id="GO:0046872">
    <property type="term" value="F:metal ion binding"/>
    <property type="evidence" value="ECO:0007669"/>
    <property type="project" value="UniProtKB-KW"/>
</dbReference>
<protein>
    <submittedName>
        <fullName evidence="9">tRNA(fMet)-specific endonuclease VapC</fullName>
        <ecNumber evidence="9">3.1.-.-</ecNumber>
    </submittedName>
</protein>
<comment type="cofactor">
    <cofactor evidence="1">
        <name>Mg(2+)</name>
        <dbReference type="ChEBI" id="CHEBI:18420"/>
    </cofactor>
</comment>
<keyword evidence="2" id="KW-1277">Toxin-antitoxin system</keyword>
<keyword evidence="6" id="KW-0460">Magnesium</keyword>
<dbReference type="Pfam" id="PF01850">
    <property type="entry name" value="PIN"/>
    <property type="match status" value="1"/>
</dbReference>
<dbReference type="Gene3D" id="3.40.50.1010">
    <property type="entry name" value="5'-nuclease"/>
    <property type="match status" value="1"/>
</dbReference>
<evidence type="ECO:0000256" key="6">
    <source>
        <dbReference type="ARBA" id="ARBA00022842"/>
    </source>
</evidence>
<evidence type="ECO:0000313" key="9">
    <source>
        <dbReference type="EMBL" id="TWU25815.1"/>
    </source>
</evidence>
<keyword evidence="10" id="KW-1185">Reference proteome</keyword>
<evidence type="ECO:0000256" key="4">
    <source>
        <dbReference type="ARBA" id="ARBA00022723"/>
    </source>
</evidence>
<evidence type="ECO:0000256" key="3">
    <source>
        <dbReference type="ARBA" id="ARBA00022722"/>
    </source>
</evidence>
<dbReference type="GO" id="GO:0016787">
    <property type="term" value="F:hydrolase activity"/>
    <property type="evidence" value="ECO:0007669"/>
    <property type="project" value="UniProtKB-KW"/>
</dbReference>
<dbReference type="RefSeq" id="WP_146451387.1">
    <property type="nucleotide sequence ID" value="NZ_SJPS01000004.1"/>
</dbReference>